<dbReference type="GO" id="GO:0032259">
    <property type="term" value="P:methylation"/>
    <property type="evidence" value="ECO:0007669"/>
    <property type="project" value="UniProtKB-KW"/>
</dbReference>
<dbReference type="AlphaFoldDB" id="A0A7W5ZJ10"/>
<keyword evidence="3 10" id="KW-0489">Methyltransferase</keyword>
<dbReference type="GO" id="GO:0003677">
    <property type="term" value="F:DNA binding"/>
    <property type="evidence" value="ECO:0007669"/>
    <property type="project" value="InterPro"/>
</dbReference>
<name>A0A7W5ZJ10_9BACT</name>
<comment type="catalytic activity">
    <reaction evidence="7">
        <text>a 2'-deoxyadenosine in DNA + S-adenosyl-L-methionine = an N(6)-methyl-2'-deoxyadenosine in DNA + S-adenosyl-L-homocysteine + H(+)</text>
        <dbReference type="Rhea" id="RHEA:15197"/>
        <dbReference type="Rhea" id="RHEA-COMP:12418"/>
        <dbReference type="Rhea" id="RHEA-COMP:12419"/>
        <dbReference type="ChEBI" id="CHEBI:15378"/>
        <dbReference type="ChEBI" id="CHEBI:57856"/>
        <dbReference type="ChEBI" id="CHEBI:59789"/>
        <dbReference type="ChEBI" id="CHEBI:90615"/>
        <dbReference type="ChEBI" id="CHEBI:90616"/>
        <dbReference type="EC" id="2.1.1.72"/>
    </reaction>
</comment>
<dbReference type="Gene3D" id="1.20.1260.30">
    <property type="match status" value="1"/>
</dbReference>
<evidence type="ECO:0000256" key="6">
    <source>
        <dbReference type="ARBA" id="ARBA00022747"/>
    </source>
</evidence>
<evidence type="ECO:0000256" key="7">
    <source>
        <dbReference type="ARBA" id="ARBA00047942"/>
    </source>
</evidence>
<evidence type="ECO:0000256" key="3">
    <source>
        <dbReference type="ARBA" id="ARBA00022603"/>
    </source>
</evidence>
<dbReference type="InterPro" id="IPR038333">
    <property type="entry name" value="T1MK-like_N_sf"/>
</dbReference>
<sequence>MTYLLFMKRIDELDTQKMRDKEKGHIQNYTSIFDGTIDLPNFKDPIPKETLRWSAMEGMKDDEMLYHLQQKVFPFIKQLGGENSFFTKHMDNAVFLIPKPSLMRDAYRTINEIYSEIDREISEGTKDGSQDSRALLNDIQGDVYEHLLDELKNAGKNGQFRTRTHIVQLVVELVFADISDKNVFLDENFRIADPACGSTTFLLGAFKYILTQFTSDKYIKPSDDNFMIGTTGDLLPANGHKKLEEDTFFGYDIDPTMVRIGLMNMLMHGITQPHIDYKDTLSKNYNEEARYKAVFANPPFTGSIDKEDINDNLSLKKATNKTELLFIERIHKMLTEDGTAGIIIPQGVLFGSGKAFVETRKLMIEQAELKAVVTMPSGVFKPYAGVATAILIFTKGRSTENVWFYEMKSDGYTLDDKRNPDHANSDLQDIIARFKTRNPQTDTDRTGSVQKCFFVPKAEIVENNYDLSLNKYKQQIYEEVTYIPPKDILAKLKTLEDEIQNDLAELQSIFQ</sequence>
<dbReference type="Gene3D" id="3.40.50.150">
    <property type="entry name" value="Vaccinia Virus protein VP39"/>
    <property type="match status" value="1"/>
</dbReference>
<keyword evidence="11" id="KW-1185">Reference proteome</keyword>
<dbReference type="InterPro" id="IPR003356">
    <property type="entry name" value="DNA_methylase_A-5"/>
</dbReference>
<feature type="domain" description="N6 adenine-specific DNA methyltransferase N-terminal" evidence="9">
    <location>
        <begin position="2"/>
        <end position="99"/>
    </location>
</feature>
<accession>A0A7W5ZJ10</accession>
<dbReference type="EC" id="2.1.1.72" evidence="2"/>
<dbReference type="SUPFAM" id="SSF53335">
    <property type="entry name" value="S-adenosyl-L-methionine-dependent methyltransferases"/>
    <property type="match status" value="1"/>
</dbReference>
<dbReference type="Pfam" id="PF12161">
    <property type="entry name" value="HsdM_N"/>
    <property type="match status" value="1"/>
</dbReference>
<dbReference type="GO" id="GO:0009307">
    <property type="term" value="P:DNA restriction-modification system"/>
    <property type="evidence" value="ECO:0007669"/>
    <property type="project" value="UniProtKB-KW"/>
</dbReference>
<dbReference type="InterPro" id="IPR022749">
    <property type="entry name" value="D12N6_MeTrfase_N"/>
</dbReference>
<dbReference type="EMBL" id="JACIBY010000004">
    <property type="protein sequence ID" value="MBB3838173.1"/>
    <property type="molecule type" value="Genomic_DNA"/>
</dbReference>
<comment type="similarity">
    <text evidence="1">Belongs to the N(4)/N(6)-methyltransferase family.</text>
</comment>
<proteinExistence type="inferred from homology"/>
<dbReference type="Proteomes" id="UP000541352">
    <property type="component" value="Unassembled WGS sequence"/>
</dbReference>
<dbReference type="PANTHER" id="PTHR42933:SF3">
    <property type="entry name" value="TYPE I RESTRICTION ENZYME MJAVIII METHYLASE SUBUNIT"/>
    <property type="match status" value="1"/>
</dbReference>
<dbReference type="GO" id="GO:0009007">
    <property type="term" value="F:site-specific DNA-methyltransferase (adenine-specific) activity"/>
    <property type="evidence" value="ECO:0007669"/>
    <property type="project" value="UniProtKB-EC"/>
</dbReference>
<feature type="domain" description="DNA methylase adenine-specific" evidence="8">
    <location>
        <begin position="137"/>
        <end position="476"/>
    </location>
</feature>
<organism evidence="10 11">
    <name type="scientific">Runella defluvii</name>
    <dbReference type="NCBI Taxonomy" id="370973"/>
    <lineage>
        <taxon>Bacteria</taxon>
        <taxon>Pseudomonadati</taxon>
        <taxon>Bacteroidota</taxon>
        <taxon>Cytophagia</taxon>
        <taxon>Cytophagales</taxon>
        <taxon>Spirosomataceae</taxon>
        <taxon>Runella</taxon>
    </lineage>
</organism>
<keyword evidence="6" id="KW-0680">Restriction system</keyword>
<reference evidence="10 11" key="1">
    <citation type="submission" date="2020-08" db="EMBL/GenBank/DDBJ databases">
        <title>Genomic Encyclopedia of Type Strains, Phase IV (KMG-IV): sequencing the most valuable type-strain genomes for metagenomic binning, comparative biology and taxonomic classification.</title>
        <authorList>
            <person name="Goeker M."/>
        </authorList>
    </citation>
    <scope>NUCLEOTIDE SEQUENCE [LARGE SCALE GENOMIC DNA]</scope>
    <source>
        <strain evidence="10 11">DSM 17976</strain>
    </source>
</reference>
<dbReference type="GO" id="GO:0008170">
    <property type="term" value="F:N-methyltransferase activity"/>
    <property type="evidence" value="ECO:0007669"/>
    <property type="project" value="InterPro"/>
</dbReference>
<evidence type="ECO:0000259" key="9">
    <source>
        <dbReference type="Pfam" id="PF12161"/>
    </source>
</evidence>
<gene>
    <name evidence="10" type="ORF">FHS57_002178</name>
</gene>
<keyword evidence="4 10" id="KW-0808">Transferase</keyword>
<evidence type="ECO:0000256" key="2">
    <source>
        <dbReference type="ARBA" id="ARBA00011900"/>
    </source>
</evidence>
<keyword evidence="5" id="KW-0949">S-adenosyl-L-methionine</keyword>
<evidence type="ECO:0000256" key="1">
    <source>
        <dbReference type="ARBA" id="ARBA00006594"/>
    </source>
</evidence>
<dbReference type="PRINTS" id="PR00507">
    <property type="entry name" value="N12N6MTFRASE"/>
</dbReference>
<dbReference type="InterPro" id="IPR029063">
    <property type="entry name" value="SAM-dependent_MTases_sf"/>
</dbReference>
<evidence type="ECO:0000256" key="4">
    <source>
        <dbReference type="ARBA" id="ARBA00022679"/>
    </source>
</evidence>
<evidence type="ECO:0000259" key="8">
    <source>
        <dbReference type="Pfam" id="PF02384"/>
    </source>
</evidence>
<evidence type="ECO:0000313" key="11">
    <source>
        <dbReference type="Proteomes" id="UP000541352"/>
    </source>
</evidence>
<comment type="caution">
    <text evidence="10">The sequence shown here is derived from an EMBL/GenBank/DDBJ whole genome shotgun (WGS) entry which is preliminary data.</text>
</comment>
<evidence type="ECO:0000313" key="10">
    <source>
        <dbReference type="EMBL" id="MBB3838173.1"/>
    </source>
</evidence>
<dbReference type="PANTHER" id="PTHR42933">
    <property type="entry name" value="SLR6095 PROTEIN"/>
    <property type="match status" value="1"/>
</dbReference>
<dbReference type="InterPro" id="IPR051537">
    <property type="entry name" value="DNA_Adenine_Mtase"/>
</dbReference>
<dbReference type="Pfam" id="PF02384">
    <property type="entry name" value="N6_Mtase"/>
    <property type="match status" value="1"/>
</dbReference>
<evidence type="ECO:0000256" key="5">
    <source>
        <dbReference type="ARBA" id="ARBA00022691"/>
    </source>
</evidence>
<protein>
    <recommendedName>
        <fullName evidence="2">site-specific DNA-methyltransferase (adenine-specific)</fullName>
        <ecNumber evidence="2">2.1.1.72</ecNumber>
    </recommendedName>
</protein>